<dbReference type="EMBL" id="PDHS01000124">
    <property type="protein sequence ID" value="MQM30043.1"/>
    <property type="molecule type" value="Genomic_DNA"/>
</dbReference>
<reference evidence="2 3" key="1">
    <citation type="submission" date="2017-09" db="EMBL/GenBank/DDBJ databases">
        <title>Metagenomic Analysis Reveals Denitrifying Candidatus Accumulibacter and Flanking Population as a Source of N2O.</title>
        <authorList>
            <person name="Gao H."/>
            <person name="Mao Y."/>
            <person name="Zhao X."/>
            <person name="Liu W.-T."/>
            <person name="Zhang T."/>
            <person name="Wells G."/>
        </authorList>
    </citation>
    <scope>NUCLEOTIDE SEQUENCE [LARGE SCALE GENOMIC DNA]</scope>
    <source>
        <strain evidence="2">CANDO_2_IC</strain>
    </source>
</reference>
<sequence length="313" mass="34052">MPTLYRPHLPALTVLLADLENHARAQSRVFVGTAGSVLERRNADGFRFYAHQSYDGDGKKRERYLAGPVGSSAADSLAQALRLAISDTKAATISLRLLGREGFALVNAKTYATLASLYNHGVFQAGGVLIGSHAYGLLLNQLGAAGAPYATEDIDIARREKLAFPALPEASFLEMLQSTGIPFIEVPQLDARQPSTSFKERGRSRFHVDLLVPSAGEDFQVVAVPELQAHATALPYLGYLLADSQMSLLMAREGCCMVRVPLPERFALHKLMVSQLRTNRGSQSEKDLFQAAVLLAVLGENHPGAIEEAWRRV</sequence>
<dbReference type="Proteomes" id="UP000342300">
    <property type="component" value="Unassembled WGS sequence"/>
</dbReference>
<dbReference type="AlphaFoldDB" id="A0A6A7RR52"/>
<protein>
    <recommendedName>
        <fullName evidence="1">Nucleotidyltransferase-like domain-containing protein</fullName>
    </recommendedName>
</protein>
<name>A0A6A7RR52_9PROT</name>
<dbReference type="InterPro" id="IPR058575">
    <property type="entry name" value="NTP_transf_8_dom"/>
</dbReference>
<feature type="domain" description="Nucleotidyltransferase-like" evidence="1">
    <location>
        <begin position="112"/>
        <end position="312"/>
    </location>
</feature>
<organism evidence="2 3">
    <name type="scientific">Candidatus Accumulibacter phosphatis</name>
    <dbReference type="NCBI Taxonomy" id="327160"/>
    <lineage>
        <taxon>Bacteria</taxon>
        <taxon>Pseudomonadati</taxon>
        <taxon>Pseudomonadota</taxon>
        <taxon>Betaproteobacteria</taxon>
        <taxon>Candidatus Accumulibacter</taxon>
    </lineage>
</organism>
<evidence type="ECO:0000313" key="3">
    <source>
        <dbReference type="Proteomes" id="UP000342300"/>
    </source>
</evidence>
<dbReference type="Pfam" id="PF12281">
    <property type="entry name" value="NTP_transf_8"/>
    <property type="match status" value="1"/>
</dbReference>
<comment type="caution">
    <text evidence="2">The sequence shown here is derived from an EMBL/GenBank/DDBJ whole genome shotgun (WGS) entry which is preliminary data.</text>
</comment>
<evidence type="ECO:0000313" key="2">
    <source>
        <dbReference type="EMBL" id="MQM30043.1"/>
    </source>
</evidence>
<gene>
    <name evidence="2" type="ORF">CRU78_05665</name>
</gene>
<proteinExistence type="predicted"/>
<evidence type="ECO:0000259" key="1">
    <source>
        <dbReference type="Pfam" id="PF12281"/>
    </source>
</evidence>
<accession>A0A6A7RR52</accession>
<feature type="non-terminal residue" evidence="2">
    <location>
        <position position="313"/>
    </location>
</feature>